<protein>
    <recommendedName>
        <fullName evidence="3">MADF domain-containing protein</fullName>
    </recommendedName>
</protein>
<gene>
    <name evidence="1" type="ORF">OUZ56_013274</name>
</gene>
<organism evidence="1 2">
    <name type="scientific">Daphnia magna</name>
    <dbReference type="NCBI Taxonomy" id="35525"/>
    <lineage>
        <taxon>Eukaryota</taxon>
        <taxon>Metazoa</taxon>
        <taxon>Ecdysozoa</taxon>
        <taxon>Arthropoda</taxon>
        <taxon>Crustacea</taxon>
        <taxon>Branchiopoda</taxon>
        <taxon>Diplostraca</taxon>
        <taxon>Cladocera</taxon>
        <taxon>Anomopoda</taxon>
        <taxon>Daphniidae</taxon>
        <taxon>Daphnia</taxon>
    </lineage>
</organism>
<dbReference type="Proteomes" id="UP001234178">
    <property type="component" value="Unassembled WGS sequence"/>
</dbReference>
<reference evidence="1 2" key="1">
    <citation type="journal article" date="2023" name="Nucleic Acids Res.">
        <title>The hologenome of Daphnia magna reveals possible DNA methylation and microbiome-mediated evolution of the host genome.</title>
        <authorList>
            <person name="Chaturvedi A."/>
            <person name="Li X."/>
            <person name="Dhandapani V."/>
            <person name="Marshall H."/>
            <person name="Kissane S."/>
            <person name="Cuenca-Cambronero M."/>
            <person name="Asole G."/>
            <person name="Calvet F."/>
            <person name="Ruiz-Romero M."/>
            <person name="Marangio P."/>
            <person name="Guigo R."/>
            <person name="Rago D."/>
            <person name="Mirbahai L."/>
            <person name="Eastwood N."/>
            <person name="Colbourne J.K."/>
            <person name="Zhou J."/>
            <person name="Mallon E."/>
            <person name="Orsini L."/>
        </authorList>
    </citation>
    <scope>NUCLEOTIDE SEQUENCE [LARGE SCALE GENOMIC DNA]</scope>
    <source>
        <strain evidence="1">LRV0_1</strain>
    </source>
</reference>
<name>A0ABQ9Z5H5_9CRUS</name>
<evidence type="ECO:0000313" key="2">
    <source>
        <dbReference type="Proteomes" id="UP001234178"/>
    </source>
</evidence>
<sequence length="80" mass="9418">MNKTELYNRLFKAYKEAYPLKAKNIAQNETNELWLKVKNDPNVKTKVEEIINDLKCKALKVQSSLLSISLFQFQRFQPNV</sequence>
<comment type="caution">
    <text evidence="1">The sequence shown here is derived from an EMBL/GenBank/DDBJ whole genome shotgun (WGS) entry which is preliminary data.</text>
</comment>
<keyword evidence="2" id="KW-1185">Reference proteome</keyword>
<proteinExistence type="predicted"/>
<accession>A0ABQ9Z5H5</accession>
<evidence type="ECO:0008006" key="3">
    <source>
        <dbReference type="Google" id="ProtNLM"/>
    </source>
</evidence>
<dbReference type="EMBL" id="JAOYFB010000002">
    <property type="protein sequence ID" value="KAK4008120.1"/>
    <property type="molecule type" value="Genomic_DNA"/>
</dbReference>
<evidence type="ECO:0000313" key="1">
    <source>
        <dbReference type="EMBL" id="KAK4008120.1"/>
    </source>
</evidence>